<feature type="transmembrane region" description="Helical" evidence="1">
    <location>
        <begin position="307"/>
        <end position="332"/>
    </location>
</feature>
<feature type="transmembrane region" description="Helical" evidence="1">
    <location>
        <begin position="247"/>
        <end position="266"/>
    </location>
</feature>
<dbReference type="Proteomes" id="UP001501842">
    <property type="component" value="Unassembled WGS sequence"/>
</dbReference>
<sequence>MTVLEAEAGSAATTGASAGRAVLGLTVRLVRRGALLLALGLAFFAAVEALSYLATYPDAASRSTLAQFQDSPAVRMMQGFPHAVDTVGGFVVWDAGWFMQSIAAIWALLVTGRLLRGEEESGRAEFVLTGPVGAGRVLLAQTLVIGSALLLAGAAVAVTLTATGAHAGGAVLFGLGLAGFGGAFAGVAAVLSQLFLIRRRTTAIAAVALGAAYLVRVVANSDEALGGLRWLTPYGWMDELHAFREPSWTALTLLLLAPLVLAAAAARLRRLRDTGGSLLAERDGRPPRDRLLGGPTAFAWRATRGMLAGWTAGIGLYALVMGLLVEAVMDFIADDPSYREVLASIGWNVDQVVSSFVGMMGTLVGMLVSLHACWRIGAARAEESSGRLDAVLTRPVTRSRWLGGHLALTLAGAVVITCAAGLLMWTGARLSDSGIPLADVLGAAFNSLPVTVFFTGLAVLVYALAPRAAVVLPAALVFTAYLMETIGPGLDWPEPVLWLSPFHHLAIVPTEPFAAVSAAVLTVLGLALAGLGLLAFERRDLAGD</sequence>
<feature type="transmembrane region" description="Helical" evidence="1">
    <location>
        <begin position="34"/>
        <end position="54"/>
    </location>
</feature>
<keyword evidence="3" id="KW-1185">Reference proteome</keyword>
<evidence type="ECO:0000256" key="1">
    <source>
        <dbReference type="SAM" id="Phobius"/>
    </source>
</evidence>
<dbReference type="EMBL" id="BAAATZ010000003">
    <property type="protein sequence ID" value="GAA2720935.1"/>
    <property type="molecule type" value="Genomic_DNA"/>
</dbReference>
<feature type="transmembrane region" description="Helical" evidence="1">
    <location>
        <begin position="512"/>
        <end position="536"/>
    </location>
</feature>
<feature type="transmembrane region" description="Helical" evidence="1">
    <location>
        <begin position="203"/>
        <end position="219"/>
    </location>
</feature>
<protein>
    <submittedName>
        <fullName evidence="2">Multidrug efflux ABC transporter permease</fullName>
    </submittedName>
</protein>
<evidence type="ECO:0000313" key="3">
    <source>
        <dbReference type="Proteomes" id="UP001501842"/>
    </source>
</evidence>
<feature type="transmembrane region" description="Helical" evidence="1">
    <location>
        <begin position="352"/>
        <end position="374"/>
    </location>
</feature>
<comment type="caution">
    <text evidence="2">The sequence shown here is derived from an EMBL/GenBank/DDBJ whole genome shotgun (WGS) entry which is preliminary data.</text>
</comment>
<organism evidence="2 3">
    <name type="scientific">Actinocorallia aurantiaca</name>
    <dbReference type="NCBI Taxonomy" id="46204"/>
    <lineage>
        <taxon>Bacteria</taxon>
        <taxon>Bacillati</taxon>
        <taxon>Actinomycetota</taxon>
        <taxon>Actinomycetes</taxon>
        <taxon>Streptosporangiales</taxon>
        <taxon>Thermomonosporaceae</taxon>
        <taxon>Actinocorallia</taxon>
    </lineage>
</organism>
<feature type="transmembrane region" description="Helical" evidence="1">
    <location>
        <begin position="170"/>
        <end position="191"/>
    </location>
</feature>
<evidence type="ECO:0000313" key="2">
    <source>
        <dbReference type="EMBL" id="GAA2720935.1"/>
    </source>
</evidence>
<feature type="transmembrane region" description="Helical" evidence="1">
    <location>
        <begin position="440"/>
        <end position="463"/>
    </location>
</feature>
<dbReference type="RefSeq" id="WP_344448947.1">
    <property type="nucleotide sequence ID" value="NZ_BAAATZ010000003.1"/>
</dbReference>
<name>A0ABP6GBX0_9ACTN</name>
<keyword evidence="1" id="KW-0472">Membrane</keyword>
<feature type="transmembrane region" description="Helical" evidence="1">
    <location>
        <begin position="137"/>
        <end position="158"/>
    </location>
</feature>
<feature type="transmembrane region" description="Helical" evidence="1">
    <location>
        <begin position="470"/>
        <end position="492"/>
    </location>
</feature>
<feature type="transmembrane region" description="Helical" evidence="1">
    <location>
        <begin position="97"/>
        <end position="116"/>
    </location>
</feature>
<reference evidence="3" key="1">
    <citation type="journal article" date="2019" name="Int. J. Syst. Evol. Microbiol.">
        <title>The Global Catalogue of Microorganisms (GCM) 10K type strain sequencing project: providing services to taxonomists for standard genome sequencing and annotation.</title>
        <authorList>
            <consortium name="The Broad Institute Genomics Platform"/>
            <consortium name="The Broad Institute Genome Sequencing Center for Infectious Disease"/>
            <person name="Wu L."/>
            <person name="Ma J."/>
        </authorList>
    </citation>
    <scope>NUCLEOTIDE SEQUENCE [LARGE SCALE GENOMIC DNA]</scope>
    <source>
        <strain evidence="3">JCM 8201</strain>
    </source>
</reference>
<accession>A0ABP6GBX0</accession>
<proteinExistence type="predicted"/>
<keyword evidence="1" id="KW-1133">Transmembrane helix</keyword>
<keyword evidence="1" id="KW-0812">Transmembrane</keyword>
<gene>
    <name evidence="2" type="ORF">GCM10010439_10000</name>
</gene>
<feature type="transmembrane region" description="Helical" evidence="1">
    <location>
        <begin position="406"/>
        <end position="428"/>
    </location>
</feature>